<dbReference type="PANTHER" id="PTHR45295:SF4">
    <property type="entry name" value="OS06G0474800 PROTEIN"/>
    <property type="match status" value="1"/>
</dbReference>
<gene>
    <name evidence="1" type="ORF">EJB05_44822</name>
</gene>
<comment type="caution">
    <text evidence="1">The sequence shown here is derived from an EMBL/GenBank/DDBJ whole genome shotgun (WGS) entry which is preliminary data.</text>
</comment>
<name>A0A5J9TIP1_9POAL</name>
<dbReference type="EMBL" id="RWGY01000039">
    <property type="protein sequence ID" value="TVU11249.1"/>
    <property type="molecule type" value="Genomic_DNA"/>
</dbReference>
<dbReference type="PANTHER" id="PTHR45295">
    <property type="entry name" value="CHAPERONE PROTEIN DNAJ C76, CHLOROPLASTIC"/>
    <property type="match status" value="1"/>
</dbReference>
<reference evidence="1 2" key="1">
    <citation type="journal article" date="2019" name="Sci. Rep.">
        <title>A high-quality genome of Eragrostis curvula grass provides insights into Poaceae evolution and supports new strategies to enhance forage quality.</title>
        <authorList>
            <person name="Carballo J."/>
            <person name="Santos B.A.C.M."/>
            <person name="Zappacosta D."/>
            <person name="Garbus I."/>
            <person name="Selva J.P."/>
            <person name="Gallo C.A."/>
            <person name="Diaz A."/>
            <person name="Albertini E."/>
            <person name="Caccamo M."/>
            <person name="Echenique V."/>
        </authorList>
    </citation>
    <scope>NUCLEOTIDE SEQUENCE [LARGE SCALE GENOMIC DNA]</scope>
    <source>
        <strain evidence="2">cv. Victoria</strain>
        <tissue evidence="1">Leaf</tissue>
    </source>
</reference>
<dbReference type="Gramene" id="TVU11249">
    <property type="protein sequence ID" value="TVU11249"/>
    <property type="gene ID" value="EJB05_44822"/>
</dbReference>
<organism evidence="1 2">
    <name type="scientific">Eragrostis curvula</name>
    <name type="common">weeping love grass</name>
    <dbReference type="NCBI Taxonomy" id="38414"/>
    <lineage>
        <taxon>Eukaryota</taxon>
        <taxon>Viridiplantae</taxon>
        <taxon>Streptophyta</taxon>
        <taxon>Embryophyta</taxon>
        <taxon>Tracheophyta</taxon>
        <taxon>Spermatophyta</taxon>
        <taxon>Magnoliopsida</taxon>
        <taxon>Liliopsida</taxon>
        <taxon>Poales</taxon>
        <taxon>Poaceae</taxon>
        <taxon>PACMAD clade</taxon>
        <taxon>Chloridoideae</taxon>
        <taxon>Eragrostideae</taxon>
        <taxon>Eragrostidinae</taxon>
        <taxon>Eragrostis</taxon>
    </lineage>
</organism>
<protein>
    <submittedName>
        <fullName evidence="1">Uncharacterized protein</fullName>
    </submittedName>
</protein>
<dbReference type="Proteomes" id="UP000324897">
    <property type="component" value="Chromosome 3"/>
</dbReference>
<feature type="non-terminal residue" evidence="1">
    <location>
        <position position="1"/>
    </location>
</feature>
<dbReference type="OrthoDB" id="376357at2759"/>
<proteinExistence type="predicted"/>
<evidence type="ECO:0000313" key="2">
    <source>
        <dbReference type="Proteomes" id="UP000324897"/>
    </source>
</evidence>
<accession>A0A5J9TIP1</accession>
<evidence type="ECO:0000313" key="1">
    <source>
        <dbReference type="EMBL" id="TVU11249.1"/>
    </source>
</evidence>
<dbReference type="AlphaFoldDB" id="A0A5J9TIP1"/>
<sequence>MHHKKDVGRGSVCITQPRHFAMDDVHGSAHGPVWRPGAAVSSSIVSVTLCKGSGCGVLPCQLHPRVESQELTMLEFLVRPQPKEGHGVFGGEWKRPSNVFAAAKNFAKRLDREE</sequence>
<keyword evidence="2" id="KW-1185">Reference proteome</keyword>